<sequence length="125" mass="12937">MASPVSLDEDTELLAKLVDVVCSLGGSNHNPQSLAMPAASSLRPLGVSSYVPVIAPEAVLVASSFAADLNRNRDREGGALDGVKDVLRDDDDDDMEPATIADDSDDDIARSIPIEGGGASSLETQ</sequence>
<feature type="compositionally biased region" description="Basic and acidic residues" evidence="1">
    <location>
        <begin position="72"/>
        <end position="87"/>
    </location>
</feature>
<feature type="region of interest" description="Disordered" evidence="1">
    <location>
        <begin position="72"/>
        <end position="125"/>
    </location>
</feature>
<dbReference type="EMBL" id="SDMP01000019">
    <property type="protein sequence ID" value="RYQ87736.1"/>
    <property type="molecule type" value="Genomic_DNA"/>
</dbReference>
<dbReference type="Proteomes" id="UP000289738">
    <property type="component" value="Chromosome B09"/>
</dbReference>
<evidence type="ECO:0000313" key="3">
    <source>
        <dbReference type="Proteomes" id="UP000289738"/>
    </source>
</evidence>
<feature type="compositionally biased region" description="Acidic residues" evidence="1">
    <location>
        <begin position="88"/>
        <end position="106"/>
    </location>
</feature>
<evidence type="ECO:0000256" key="1">
    <source>
        <dbReference type="SAM" id="MobiDB-lite"/>
    </source>
</evidence>
<protein>
    <submittedName>
        <fullName evidence="2">Uncharacterized protein</fullName>
    </submittedName>
</protein>
<name>A0A444XDD6_ARAHY</name>
<keyword evidence="3" id="KW-1185">Reference proteome</keyword>
<reference evidence="2 3" key="1">
    <citation type="submission" date="2019-01" db="EMBL/GenBank/DDBJ databases">
        <title>Sequencing of cultivated peanut Arachis hypogaea provides insights into genome evolution and oil improvement.</title>
        <authorList>
            <person name="Chen X."/>
        </authorList>
    </citation>
    <scope>NUCLEOTIDE SEQUENCE [LARGE SCALE GENOMIC DNA]</scope>
    <source>
        <strain evidence="3">cv. Fuhuasheng</strain>
        <tissue evidence="2">Leaves</tissue>
    </source>
</reference>
<accession>A0A444XDD6</accession>
<dbReference type="AlphaFoldDB" id="A0A444XDD6"/>
<proteinExistence type="predicted"/>
<evidence type="ECO:0000313" key="2">
    <source>
        <dbReference type="EMBL" id="RYQ87736.1"/>
    </source>
</evidence>
<gene>
    <name evidence="2" type="ORF">Ahy_B09g095273</name>
</gene>
<comment type="caution">
    <text evidence="2">The sequence shown here is derived from an EMBL/GenBank/DDBJ whole genome shotgun (WGS) entry which is preliminary data.</text>
</comment>
<organism evidence="2 3">
    <name type="scientific">Arachis hypogaea</name>
    <name type="common">Peanut</name>
    <dbReference type="NCBI Taxonomy" id="3818"/>
    <lineage>
        <taxon>Eukaryota</taxon>
        <taxon>Viridiplantae</taxon>
        <taxon>Streptophyta</taxon>
        <taxon>Embryophyta</taxon>
        <taxon>Tracheophyta</taxon>
        <taxon>Spermatophyta</taxon>
        <taxon>Magnoliopsida</taxon>
        <taxon>eudicotyledons</taxon>
        <taxon>Gunneridae</taxon>
        <taxon>Pentapetalae</taxon>
        <taxon>rosids</taxon>
        <taxon>fabids</taxon>
        <taxon>Fabales</taxon>
        <taxon>Fabaceae</taxon>
        <taxon>Papilionoideae</taxon>
        <taxon>50 kb inversion clade</taxon>
        <taxon>dalbergioids sensu lato</taxon>
        <taxon>Dalbergieae</taxon>
        <taxon>Pterocarpus clade</taxon>
        <taxon>Arachis</taxon>
    </lineage>
</organism>